<dbReference type="EMBL" id="BPQP01000057">
    <property type="protein sequence ID" value="GJD96234.1"/>
    <property type="molecule type" value="Genomic_DNA"/>
</dbReference>
<organism evidence="2 3">
    <name type="scientific">Methylobacterium iners</name>
    <dbReference type="NCBI Taxonomy" id="418707"/>
    <lineage>
        <taxon>Bacteria</taxon>
        <taxon>Pseudomonadati</taxon>
        <taxon>Pseudomonadota</taxon>
        <taxon>Alphaproteobacteria</taxon>
        <taxon>Hyphomicrobiales</taxon>
        <taxon>Methylobacteriaceae</taxon>
        <taxon>Methylobacterium</taxon>
    </lineage>
</organism>
<feature type="signal peptide" evidence="1">
    <location>
        <begin position="1"/>
        <end position="23"/>
    </location>
</feature>
<keyword evidence="3" id="KW-1185">Reference proteome</keyword>
<sequence length="174" mass="18817">MSWYRSMFLATALSLTVMGVASAQGARFRIEDPLPDVLKGRVAALMRSERPRDAEAALAAVRIKGDRFWREGGPLLLRIETGCHGDLCMVMIGKVTDQAIIPQLTLRAGPTVTVSDELVELWGIWSTRFILEGHGGAKIDVWGRRGDQGDSWIADACGGCVSASEAKPPPPSVK</sequence>
<name>A0ABQ4RZH5_9HYPH</name>
<reference evidence="2" key="2">
    <citation type="submission" date="2021-08" db="EMBL/GenBank/DDBJ databases">
        <authorList>
            <person name="Tani A."/>
            <person name="Ola A."/>
            <person name="Ogura Y."/>
            <person name="Katsura K."/>
            <person name="Hayashi T."/>
        </authorList>
    </citation>
    <scope>NUCLEOTIDE SEQUENCE</scope>
    <source>
        <strain evidence="2">DSM 19015</strain>
    </source>
</reference>
<reference evidence="2" key="1">
    <citation type="journal article" date="2021" name="Front. Microbiol.">
        <title>Comprehensive Comparative Genomics and Phenotyping of Methylobacterium Species.</title>
        <authorList>
            <person name="Alessa O."/>
            <person name="Ogura Y."/>
            <person name="Fujitani Y."/>
            <person name="Takami H."/>
            <person name="Hayashi T."/>
            <person name="Sahin N."/>
            <person name="Tani A."/>
        </authorList>
    </citation>
    <scope>NUCLEOTIDE SEQUENCE</scope>
    <source>
        <strain evidence="2">DSM 19015</strain>
    </source>
</reference>
<evidence type="ECO:0000313" key="3">
    <source>
        <dbReference type="Proteomes" id="UP001055125"/>
    </source>
</evidence>
<accession>A0ABQ4RZH5</accession>
<keyword evidence="1" id="KW-0732">Signal</keyword>
<proteinExistence type="predicted"/>
<protein>
    <submittedName>
        <fullName evidence="2">Uncharacterized protein</fullName>
    </submittedName>
</protein>
<evidence type="ECO:0000313" key="2">
    <source>
        <dbReference type="EMBL" id="GJD96234.1"/>
    </source>
</evidence>
<feature type="chain" id="PRO_5046220294" evidence="1">
    <location>
        <begin position="24"/>
        <end position="174"/>
    </location>
</feature>
<dbReference type="Proteomes" id="UP001055125">
    <property type="component" value="Unassembled WGS sequence"/>
</dbReference>
<evidence type="ECO:0000256" key="1">
    <source>
        <dbReference type="SAM" id="SignalP"/>
    </source>
</evidence>
<comment type="caution">
    <text evidence="2">The sequence shown here is derived from an EMBL/GenBank/DDBJ whole genome shotgun (WGS) entry which is preliminary data.</text>
</comment>
<gene>
    <name evidence="2" type="ORF">OCOJLMKI_3454</name>
</gene>